<dbReference type="AlphaFoldDB" id="A0A974P2T2"/>
<name>A0A974P2T2_9CAUL</name>
<sequence>MRSGLWTFGLDQGVGREGGETRGLIDYVRAGPDSNAHPKALFDQTWYIEKNPDLVGTAWRRSPTTWWRATRRAATLTHCLTWPTIARVTR</sequence>
<accession>A0A974P2T2</accession>
<dbReference type="EMBL" id="CP068570">
    <property type="protein sequence ID" value="QQZ49902.1"/>
    <property type="molecule type" value="Genomic_DNA"/>
</dbReference>
<reference evidence="1" key="1">
    <citation type="submission" date="2021-01" db="EMBL/GenBank/DDBJ databases">
        <title>Genome sequence of Phenylobacterium sp. 20VBR1 isolated from a valley glaceir, Ny-Alesund, Svalbard.</title>
        <authorList>
            <person name="Thomas F.A."/>
            <person name="Krishnan K.P."/>
            <person name="Sinha R.K."/>
        </authorList>
    </citation>
    <scope>NUCLEOTIDE SEQUENCE</scope>
    <source>
        <strain evidence="1">20VBR1</strain>
    </source>
</reference>
<gene>
    <name evidence="1" type="ORF">JKL49_24885</name>
</gene>
<evidence type="ECO:0000313" key="1">
    <source>
        <dbReference type="EMBL" id="QQZ49902.1"/>
    </source>
</evidence>
<proteinExistence type="predicted"/>
<organism evidence="1">
    <name type="scientific">Phenylobacterium glaciei</name>
    <dbReference type="NCBI Taxonomy" id="2803784"/>
    <lineage>
        <taxon>Bacteria</taxon>
        <taxon>Pseudomonadati</taxon>
        <taxon>Pseudomonadota</taxon>
        <taxon>Alphaproteobacteria</taxon>
        <taxon>Caulobacterales</taxon>
        <taxon>Caulobacteraceae</taxon>
        <taxon>Phenylobacterium</taxon>
    </lineage>
</organism>
<protein>
    <submittedName>
        <fullName evidence="1">Uncharacterized protein</fullName>
    </submittedName>
</protein>